<keyword evidence="3" id="KW-0808">Transferase</keyword>
<dbReference type="Proteomes" id="UP000504621">
    <property type="component" value="Unplaced"/>
</dbReference>
<organism evidence="4 5">
    <name type="scientific">Herrania umbratica</name>
    <dbReference type="NCBI Taxonomy" id="108875"/>
    <lineage>
        <taxon>Eukaryota</taxon>
        <taxon>Viridiplantae</taxon>
        <taxon>Streptophyta</taxon>
        <taxon>Embryophyta</taxon>
        <taxon>Tracheophyta</taxon>
        <taxon>Spermatophyta</taxon>
        <taxon>Magnoliopsida</taxon>
        <taxon>eudicotyledons</taxon>
        <taxon>Gunneridae</taxon>
        <taxon>Pentapetalae</taxon>
        <taxon>rosids</taxon>
        <taxon>malvids</taxon>
        <taxon>Malvales</taxon>
        <taxon>Malvaceae</taxon>
        <taxon>Byttnerioideae</taxon>
        <taxon>Herrania</taxon>
    </lineage>
</organism>
<dbReference type="CDD" id="cd03784">
    <property type="entry name" value="GT1_Gtf-like"/>
    <property type="match status" value="1"/>
</dbReference>
<dbReference type="GO" id="GO:0080044">
    <property type="term" value="F:quercetin 7-O-glucosyltransferase activity"/>
    <property type="evidence" value="ECO:0007669"/>
    <property type="project" value="TreeGrafter"/>
</dbReference>
<evidence type="ECO:0000256" key="2">
    <source>
        <dbReference type="ARBA" id="ARBA00022676"/>
    </source>
</evidence>
<accession>A0A6J1AHC3</accession>
<dbReference type="PANTHER" id="PTHR11926">
    <property type="entry name" value="GLUCOSYL/GLUCURONOSYL TRANSFERASES"/>
    <property type="match status" value="1"/>
</dbReference>
<evidence type="ECO:0000313" key="5">
    <source>
        <dbReference type="RefSeq" id="XP_021286240.1"/>
    </source>
</evidence>
<dbReference type="AlphaFoldDB" id="A0A6J1AHC3"/>
<proteinExistence type="inferred from homology"/>
<dbReference type="FunFam" id="3.40.50.2000:FF:000108">
    <property type="entry name" value="UDP-glycosyltransferase 83A1"/>
    <property type="match status" value="1"/>
</dbReference>
<keyword evidence="2" id="KW-0328">Glycosyltransferase</keyword>
<dbReference type="InterPro" id="IPR018247">
    <property type="entry name" value="EF_Hand_1_Ca_BS"/>
</dbReference>
<evidence type="ECO:0000256" key="1">
    <source>
        <dbReference type="ARBA" id="ARBA00009995"/>
    </source>
</evidence>
<gene>
    <name evidence="5" type="primary">LOC110417956</name>
</gene>
<sequence length="456" mass="49492">MARKPHVLAIPIPAQGHVAPFMKLALQIAANGVQITFVNSESVHERIMASVSADIEEQSLISLVSIPDALESGGAQRNAVDFTKRAQKGMPGSLKSLIEKINQSNINEQITCVLADTTAVWALEVAKEMGIERIAVQVAGPAVLALSLQIPQLVEAGILDKDGILVKGKSISLSKEIPAWSRSDIPWSSSDPEMQKAIFGLSCTVPKIVGLTNLILSNTFYELDASALKLVPNVLPIGPLHARNYMGTFAGNFWPEDSVCISWLDQQTAGSVIYVAFGSTGKFSLQQVDELALGLELTGHPFLWVVRSNLSNGAVTKFPEGFIERIADRGKIVEWAPQEKVLAHPSVACFVSHCGWNSTLEGLSKGIPFLCWPYFTDQLHNKSYICDVWRIGLGVDPDENGIITRHEISTKIKAVLSSDAIKANALHLKELARKSVNEGGSSYKNFKSFIEQIKGA</sequence>
<protein>
    <submittedName>
        <fullName evidence="5">UDP-glycosyltransferase 83A1-like</fullName>
    </submittedName>
</protein>
<name>A0A6J1AHC3_9ROSI</name>
<dbReference type="GO" id="GO:0080043">
    <property type="term" value="F:quercetin 3-O-glucosyltransferase activity"/>
    <property type="evidence" value="ECO:0007669"/>
    <property type="project" value="TreeGrafter"/>
</dbReference>
<evidence type="ECO:0000313" key="4">
    <source>
        <dbReference type="Proteomes" id="UP000504621"/>
    </source>
</evidence>
<comment type="similarity">
    <text evidence="1">Belongs to the UDP-glycosyltransferase family.</text>
</comment>
<dbReference type="OrthoDB" id="5835829at2759"/>
<dbReference type="SUPFAM" id="SSF53756">
    <property type="entry name" value="UDP-Glycosyltransferase/glycogen phosphorylase"/>
    <property type="match status" value="1"/>
</dbReference>
<dbReference type="RefSeq" id="XP_021286240.1">
    <property type="nucleotide sequence ID" value="XM_021430565.1"/>
</dbReference>
<dbReference type="FunFam" id="3.40.50.2000:FF:000061">
    <property type="entry name" value="UDP-glycosyltransferase 83A1"/>
    <property type="match status" value="1"/>
</dbReference>
<dbReference type="GeneID" id="110417956"/>
<dbReference type="PANTHER" id="PTHR11926:SF1412">
    <property type="entry name" value="UDP-GLYCOSYLTRANSFERASE 83A1-LIKE"/>
    <property type="match status" value="1"/>
</dbReference>
<reference evidence="5" key="1">
    <citation type="submission" date="2025-08" db="UniProtKB">
        <authorList>
            <consortium name="RefSeq"/>
        </authorList>
    </citation>
    <scope>IDENTIFICATION</scope>
    <source>
        <tissue evidence="5">Leaf</tissue>
    </source>
</reference>
<evidence type="ECO:0000256" key="3">
    <source>
        <dbReference type="ARBA" id="ARBA00022679"/>
    </source>
</evidence>
<keyword evidence="4" id="KW-1185">Reference proteome</keyword>
<dbReference type="Pfam" id="PF00201">
    <property type="entry name" value="UDPGT"/>
    <property type="match status" value="1"/>
</dbReference>
<dbReference type="PROSITE" id="PS00018">
    <property type="entry name" value="EF_HAND_1"/>
    <property type="match status" value="1"/>
</dbReference>
<dbReference type="InterPro" id="IPR002213">
    <property type="entry name" value="UDP_glucos_trans"/>
</dbReference>
<dbReference type="Gene3D" id="3.40.50.2000">
    <property type="entry name" value="Glycogen Phosphorylase B"/>
    <property type="match status" value="2"/>
</dbReference>